<sequence>MIRTTDRSGRRILTFPAVHPSDAITPTTLLNTQISLAKEICKYKSKISAANQKNARNAIRLVEVVLLFLEKLRYCQSDLSSSIILSLSELHFIFQKLRFLLEDCTRTDARLWMLMNARSVATYFRLLIRDVAVALDVIPLDLYLSDEAKDLVGFVIGQARKARFEVSLEDDGALNLVVLILDRFEKKVIPDPSDLRRVLEYLGIRRWSECTKEVRFLDEEISFDKTSDNEAALLSNLRGLMIYCRCVLFDAVDNEIDRNIDNRSNCLISSRLNLEDFRCPISLEIMADPVTISTGHTYDRASILKWFREGNPICPNTGEMLETFELLPNLALQRLIRQFCAETGVAIPKLSTRADRDTARTDLVDSPAAKEALKMAADFLTIKLATGVIDERNKAAYEIRLLTKRNIFNRACLVESGSIPYLLNLTSSKDSVLQENAIAAVLNLSKNSEAKAIIVENGGLPMILNVLKGGVTMAVRQHSAAVLFYLSSVDEYRGLIGKTQGAIQALVELIQVGNDSGKKNALVAIIGLLVHPSNHDAVLDTELVLLLVNLVRSSEREGLLIYSFAVLSALAETHVGSMAILRVGALHTVVEFFCSPSMPVKEHCVSLLLALCINGGREVVEVLAKNPALIASLYSILTDGTSRASKKASSLISIFHDFSQKSSSSSIHRPLPREHFIPVW</sequence>
<dbReference type="InterPro" id="IPR058678">
    <property type="entry name" value="ARM_PUB"/>
</dbReference>
<feature type="repeat" description="ARM" evidence="7">
    <location>
        <begin position="417"/>
        <end position="459"/>
    </location>
</feature>
<keyword evidence="10" id="KW-1185">Reference proteome</keyword>
<dbReference type="PANTHER" id="PTHR23315">
    <property type="entry name" value="U BOX DOMAIN-CONTAINING"/>
    <property type="match status" value="1"/>
</dbReference>
<feature type="domain" description="U-box" evidence="8">
    <location>
        <begin position="272"/>
        <end position="346"/>
    </location>
</feature>
<dbReference type="SMART" id="SM00185">
    <property type="entry name" value="ARM"/>
    <property type="match status" value="4"/>
</dbReference>
<evidence type="ECO:0000313" key="9">
    <source>
        <dbReference type="EMBL" id="GMH01618.1"/>
    </source>
</evidence>
<comment type="pathway">
    <text evidence="2">Protein modification; protein ubiquitination.</text>
</comment>
<dbReference type="InterPro" id="IPR013083">
    <property type="entry name" value="Znf_RING/FYVE/PHD"/>
</dbReference>
<dbReference type="EC" id="2.3.2.27" evidence="3"/>
<evidence type="ECO:0000313" key="10">
    <source>
        <dbReference type="Proteomes" id="UP001279734"/>
    </source>
</evidence>
<dbReference type="AlphaFoldDB" id="A0AAD3XDM4"/>
<dbReference type="Gene3D" id="1.25.10.10">
    <property type="entry name" value="Leucine-rich Repeat Variant"/>
    <property type="match status" value="2"/>
</dbReference>
<dbReference type="InterPro" id="IPR000225">
    <property type="entry name" value="Armadillo"/>
</dbReference>
<keyword evidence="4" id="KW-0808">Transferase</keyword>
<dbReference type="Pfam" id="PF04564">
    <property type="entry name" value="U-box"/>
    <property type="match status" value="1"/>
</dbReference>
<dbReference type="InterPro" id="IPR016024">
    <property type="entry name" value="ARM-type_fold"/>
</dbReference>
<dbReference type="SMART" id="SM00504">
    <property type="entry name" value="Ubox"/>
    <property type="match status" value="1"/>
</dbReference>
<dbReference type="PANTHER" id="PTHR23315:SF307">
    <property type="entry name" value="U-BOX DOMAIN-CONTAINING PROTEIN 19"/>
    <property type="match status" value="1"/>
</dbReference>
<dbReference type="PROSITE" id="PS50176">
    <property type="entry name" value="ARM_REPEAT"/>
    <property type="match status" value="1"/>
</dbReference>
<dbReference type="SUPFAM" id="SSF57850">
    <property type="entry name" value="RING/U-box"/>
    <property type="match status" value="1"/>
</dbReference>
<protein>
    <recommendedName>
        <fullName evidence="3">RING-type E3 ubiquitin transferase</fullName>
        <ecNumber evidence="3">2.3.2.27</ecNumber>
    </recommendedName>
</protein>
<dbReference type="Gene3D" id="3.30.40.10">
    <property type="entry name" value="Zinc/RING finger domain, C3HC4 (zinc finger)"/>
    <property type="match status" value="1"/>
</dbReference>
<dbReference type="GO" id="GO:0016567">
    <property type="term" value="P:protein ubiquitination"/>
    <property type="evidence" value="ECO:0007669"/>
    <property type="project" value="InterPro"/>
</dbReference>
<evidence type="ECO:0000256" key="3">
    <source>
        <dbReference type="ARBA" id="ARBA00012483"/>
    </source>
</evidence>
<evidence type="ECO:0000259" key="8">
    <source>
        <dbReference type="PROSITE" id="PS51698"/>
    </source>
</evidence>
<gene>
    <name evidence="9" type="ORF">Nepgr_003457</name>
</gene>
<dbReference type="FunFam" id="3.30.40.10:FF:000442">
    <property type="entry name" value="RING-type E3 ubiquitin transferase"/>
    <property type="match status" value="1"/>
</dbReference>
<dbReference type="GO" id="GO:0061630">
    <property type="term" value="F:ubiquitin protein ligase activity"/>
    <property type="evidence" value="ECO:0007669"/>
    <property type="project" value="UniProtKB-EC"/>
</dbReference>
<reference evidence="9" key="1">
    <citation type="submission" date="2023-05" db="EMBL/GenBank/DDBJ databases">
        <title>Nepenthes gracilis genome sequencing.</title>
        <authorList>
            <person name="Fukushima K."/>
        </authorList>
    </citation>
    <scope>NUCLEOTIDE SEQUENCE</scope>
    <source>
        <strain evidence="9">SING2019-196</strain>
    </source>
</reference>
<evidence type="ECO:0000256" key="5">
    <source>
        <dbReference type="ARBA" id="ARBA00022737"/>
    </source>
</evidence>
<comment type="catalytic activity">
    <reaction evidence="1">
        <text>S-ubiquitinyl-[E2 ubiquitin-conjugating enzyme]-L-cysteine + [acceptor protein]-L-lysine = [E2 ubiquitin-conjugating enzyme]-L-cysteine + N(6)-ubiquitinyl-[acceptor protein]-L-lysine.</text>
        <dbReference type="EC" id="2.3.2.27"/>
    </reaction>
</comment>
<comment type="caution">
    <text evidence="9">The sequence shown here is derived from an EMBL/GenBank/DDBJ whole genome shotgun (WGS) entry which is preliminary data.</text>
</comment>
<dbReference type="CDD" id="cd16664">
    <property type="entry name" value="RING-Ubox_PUB"/>
    <property type="match status" value="1"/>
</dbReference>
<evidence type="ECO:0000256" key="4">
    <source>
        <dbReference type="ARBA" id="ARBA00022679"/>
    </source>
</evidence>
<evidence type="ECO:0000256" key="7">
    <source>
        <dbReference type="PROSITE-ProRule" id="PRU00259"/>
    </source>
</evidence>
<dbReference type="PROSITE" id="PS51698">
    <property type="entry name" value="U_BOX"/>
    <property type="match status" value="1"/>
</dbReference>
<dbReference type="EMBL" id="BSYO01000003">
    <property type="protein sequence ID" value="GMH01618.1"/>
    <property type="molecule type" value="Genomic_DNA"/>
</dbReference>
<dbReference type="Proteomes" id="UP001279734">
    <property type="component" value="Unassembled WGS sequence"/>
</dbReference>
<dbReference type="InterPro" id="IPR003613">
    <property type="entry name" value="Ubox_domain"/>
</dbReference>
<dbReference type="SUPFAM" id="SSF48371">
    <property type="entry name" value="ARM repeat"/>
    <property type="match status" value="1"/>
</dbReference>
<organism evidence="9 10">
    <name type="scientific">Nepenthes gracilis</name>
    <name type="common">Slender pitcher plant</name>
    <dbReference type="NCBI Taxonomy" id="150966"/>
    <lineage>
        <taxon>Eukaryota</taxon>
        <taxon>Viridiplantae</taxon>
        <taxon>Streptophyta</taxon>
        <taxon>Embryophyta</taxon>
        <taxon>Tracheophyta</taxon>
        <taxon>Spermatophyta</taxon>
        <taxon>Magnoliopsida</taxon>
        <taxon>eudicotyledons</taxon>
        <taxon>Gunneridae</taxon>
        <taxon>Pentapetalae</taxon>
        <taxon>Caryophyllales</taxon>
        <taxon>Nepenthaceae</taxon>
        <taxon>Nepenthes</taxon>
    </lineage>
</organism>
<evidence type="ECO:0000256" key="6">
    <source>
        <dbReference type="ARBA" id="ARBA00022786"/>
    </source>
</evidence>
<dbReference type="Pfam" id="PF25598">
    <property type="entry name" value="ARM_PUB"/>
    <property type="match status" value="1"/>
</dbReference>
<proteinExistence type="predicted"/>
<dbReference type="InterPro" id="IPR011989">
    <property type="entry name" value="ARM-like"/>
</dbReference>
<evidence type="ECO:0000256" key="2">
    <source>
        <dbReference type="ARBA" id="ARBA00004906"/>
    </source>
</evidence>
<evidence type="ECO:0000256" key="1">
    <source>
        <dbReference type="ARBA" id="ARBA00000900"/>
    </source>
</evidence>
<name>A0AAD3XDM4_NEPGR</name>
<dbReference type="InterPro" id="IPR045210">
    <property type="entry name" value="RING-Ubox_PUB"/>
</dbReference>
<keyword evidence="5" id="KW-0677">Repeat</keyword>
<accession>A0AAD3XDM4</accession>
<keyword evidence="6" id="KW-0833">Ubl conjugation pathway</keyword>